<dbReference type="Proteomes" id="UP001208131">
    <property type="component" value="Unassembled WGS sequence"/>
</dbReference>
<name>A0AAE3LKW7_9FIRM</name>
<reference evidence="2 3" key="1">
    <citation type="journal article" date="2021" name="ISME Commun">
        <title>Automated analysis of genomic sequences facilitates high-throughput and comprehensive description of bacteria.</title>
        <authorList>
            <person name="Hitch T.C.A."/>
        </authorList>
    </citation>
    <scope>NUCLEOTIDE SEQUENCE [LARGE SCALE GENOMIC DNA]</scope>
    <source>
        <strain evidence="2 3">Sanger_31</strain>
    </source>
</reference>
<evidence type="ECO:0000313" key="3">
    <source>
        <dbReference type="Proteomes" id="UP001208131"/>
    </source>
</evidence>
<evidence type="ECO:0000313" key="2">
    <source>
        <dbReference type="EMBL" id="MCU6704416.1"/>
    </source>
</evidence>
<dbReference type="EMBL" id="JAOQJZ010000001">
    <property type="protein sequence ID" value="MCU6704416.1"/>
    <property type="molecule type" value="Genomic_DNA"/>
</dbReference>
<organism evidence="2 3">
    <name type="scientific">Hominimerdicola aceti</name>
    <dbReference type="NCBI Taxonomy" id="2981726"/>
    <lineage>
        <taxon>Bacteria</taxon>
        <taxon>Bacillati</taxon>
        <taxon>Bacillota</taxon>
        <taxon>Clostridia</taxon>
        <taxon>Eubacteriales</taxon>
        <taxon>Oscillospiraceae</taxon>
        <taxon>Hominimerdicola</taxon>
    </lineage>
</organism>
<proteinExistence type="predicted"/>
<sequence>MKEIITQMITEYLPVILTAVMTAIVGFVKSKYTKIANDSIKKDVAATTVKYIEQIYKDVHGTEKLEKAKETMLALLEEKGIKISDVELVILLESAVKDMNYKSLTDFIDEVKNGGE</sequence>
<accession>A0AAE3LKW7</accession>
<protein>
    <submittedName>
        <fullName evidence="2">Phage holin family protein</fullName>
    </submittedName>
</protein>
<keyword evidence="1" id="KW-0812">Transmembrane</keyword>
<keyword evidence="1" id="KW-1133">Transmembrane helix</keyword>
<feature type="transmembrane region" description="Helical" evidence="1">
    <location>
        <begin position="12"/>
        <end position="32"/>
    </location>
</feature>
<keyword evidence="1" id="KW-0472">Membrane</keyword>
<gene>
    <name evidence="2" type="ORF">OCV57_00540</name>
</gene>
<comment type="caution">
    <text evidence="2">The sequence shown here is derived from an EMBL/GenBank/DDBJ whole genome shotgun (WGS) entry which is preliminary data.</text>
</comment>
<evidence type="ECO:0000256" key="1">
    <source>
        <dbReference type="SAM" id="Phobius"/>
    </source>
</evidence>
<dbReference type="AlphaFoldDB" id="A0AAE3LKW7"/>
<keyword evidence="3" id="KW-1185">Reference proteome</keyword>
<dbReference type="RefSeq" id="WP_195551124.1">
    <property type="nucleotide sequence ID" value="NZ_JAOQJZ010000001.1"/>
</dbReference>
<dbReference type="Pfam" id="PF09682">
    <property type="entry name" value="Phage_holin_6_1"/>
    <property type="match status" value="1"/>
</dbReference>
<dbReference type="InterPro" id="IPR010026">
    <property type="entry name" value="Phage_holin_LL-H"/>
</dbReference>